<dbReference type="AlphaFoldDB" id="X1SEZ9"/>
<reference evidence="2" key="1">
    <citation type="journal article" date="2014" name="Front. Microbiol.">
        <title>High frequency of phylogenetically diverse reductive dehalogenase-homologous genes in deep subseafloor sedimentary metagenomes.</title>
        <authorList>
            <person name="Kawai M."/>
            <person name="Futagami T."/>
            <person name="Toyoda A."/>
            <person name="Takaki Y."/>
            <person name="Nishi S."/>
            <person name="Hori S."/>
            <person name="Arai W."/>
            <person name="Tsubouchi T."/>
            <person name="Morono Y."/>
            <person name="Uchiyama I."/>
            <person name="Ito T."/>
            <person name="Fujiyama A."/>
            <person name="Inagaki F."/>
            <person name="Takami H."/>
        </authorList>
    </citation>
    <scope>NUCLEOTIDE SEQUENCE</scope>
    <source>
        <strain evidence="2">Expedition CK06-06</strain>
    </source>
</reference>
<feature type="non-terminal residue" evidence="2">
    <location>
        <position position="63"/>
    </location>
</feature>
<feature type="non-terminal residue" evidence="2">
    <location>
        <position position="1"/>
    </location>
</feature>
<feature type="transmembrane region" description="Helical" evidence="1">
    <location>
        <begin position="35"/>
        <end position="59"/>
    </location>
</feature>
<dbReference type="EMBL" id="BARV01045161">
    <property type="protein sequence ID" value="GAI66379.1"/>
    <property type="molecule type" value="Genomic_DNA"/>
</dbReference>
<name>X1SEZ9_9ZZZZ</name>
<comment type="caution">
    <text evidence="2">The sequence shown here is derived from an EMBL/GenBank/DDBJ whole genome shotgun (WGS) entry which is preliminary data.</text>
</comment>
<protein>
    <recommendedName>
        <fullName evidence="3">TRAP C4-dicarboxylate transport system permease DctM subunit domain-containing protein</fullName>
    </recommendedName>
</protein>
<evidence type="ECO:0008006" key="3">
    <source>
        <dbReference type="Google" id="ProtNLM"/>
    </source>
</evidence>
<keyword evidence="1" id="KW-0472">Membrane</keyword>
<sequence>LILIGSMTPPLGLTIYVMKGVLGELVPIGEMFRGCIIFVLMEIVTIGIIIAFPSLATWLPSLM</sequence>
<keyword evidence="1" id="KW-1133">Transmembrane helix</keyword>
<organism evidence="2">
    <name type="scientific">marine sediment metagenome</name>
    <dbReference type="NCBI Taxonomy" id="412755"/>
    <lineage>
        <taxon>unclassified sequences</taxon>
        <taxon>metagenomes</taxon>
        <taxon>ecological metagenomes</taxon>
    </lineage>
</organism>
<proteinExistence type="predicted"/>
<evidence type="ECO:0000256" key="1">
    <source>
        <dbReference type="SAM" id="Phobius"/>
    </source>
</evidence>
<evidence type="ECO:0000313" key="2">
    <source>
        <dbReference type="EMBL" id="GAI66379.1"/>
    </source>
</evidence>
<keyword evidence="1" id="KW-0812">Transmembrane</keyword>
<gene>
    <name evidence="2" type="ORF">S06H3_66351</name>
</gene>
<accession>X1SEZ9</accession>